<keyword evidence="2" id="KW-1185">Reference proteome</keyword>
<accession>A0A9P8BPN3</accession>
<evidence type="ECO:0000313" key="1">
    <source>
        <dbReference type="EMBL" id="KAG9061077.1"/>
    </source>
</evidence>
<organism evidence="1 2">
    <name type="scientific">Linnemannia hyalina</name>
    <dbReference type="NCBI Taxonomy" id="64524"/>
    <lineage>
        <taxon>Eukaryota</taxon>
        <taxon>Fungi</taxon>
        <taxon>Fungi incertae sedis</taxon>
        <taxon>Mucoromycota</taxon>
        <taxon>Mortierellomycotina</taxon>
        <taxon>Mortierellomycetes</taxon>
        <taxon>Mortierellales</taxon>
        <taxon>Mortierellaceae</taxon>
        <taxon>Linnemannia</taxon>
    </lineage>
</organism>
<reference evidence="1" key="1">
    <citation type="submission" date="2021-06" db="EMBL/GenBank/DDBJ databases">
        <title>Genome Sequence of Mortierella hyaline Strain SCG-10, a Cold-Adapted, Nitrate-Reducing Fungus Isolated from Soil in Minnesota, USA.</title>
        <authorList>
            <person name="Aldossari N."/>
        </authorList>
    </citation>
    <scope>NUCLEOTIDE SEQUENCE</scope>
    <source>
        <strain evidence="1">SCG-10</strain>
    </source>
</reference>
<sequence>MSGDEQQRDERRETLRSIVEDEKDIGEFTGHSVVAMVAPSGSGRQPRTLSSTAICCSPGTTVSSDFKHPNSITLAKDVGRIYETIIDKEQGRQREPQDIGYDVKTYVGERVKLEFLARLLFLQLLLDDIPDLEPRQFFREQTTGGDSTIRELIYKLRGYDYLTIQAMLEDVQTKLHSLLVPNELD</sequence>
<proteinExistence type="predicted"/>
<name>A0A9P8BPN3_9FUNG</name>
<dbReference type="OrthoDB" id="2423606at2759"/>
<evidence type="ECO:0000313" key="2">
    <source>
        <dbReference type="Proteomes" id="UP000707451"/>
    </source>
</evidence>
<comment type="caution">
    <text evidence="1">The sequence shown here is derived from an EMBL/GenBank/DDBJ whole genome shotgun (WGS) entry which is preliminary data.</text>
</comment>
<dbReference type="AlphaFoldDB" id="A0A9P8BPN3"/>
<dbReference type="EMBL" id="JAHRHY010000026">
    <property type="protein sequence ID" value="KAG9061077.1"/>
    <property type="molecule type" value="Genomic_DNA"/>
</dbReference>
<protein>
    <submittedName>
        <fullName evidence="1">Uncharacterized protein</fullName>
    </submittedName>
</protein>
<dbReference type="Proteomes" id="UP000707451">
    <property type="component" value="Unassembled WGS sequence"/>
</dbReference>
<gene>
    <name evidence="1" type="ORF">KI688_007706</name>
</gene>